<evidence type="ECO:0000313" key="2">
    <source>
        <dbReference type="Proteomes" id="UP000321172"/>
    </source>
</evidence>
<reference evidence="1 2" key="1">
    <citation type="journal article" date="2013" name="J. Microbiol. Biotechnol.">
        <title>Novosphingobium ginsenosidimutans sp. nov., with the ability to convert ginsenoside.</title>
        <authorList>
            <person name="Kim J.K."/>
            <person name="He D."/>
            <person name="Liu Q.M."/>
            <person name="Park H.Y."/>
            <person name="Jung M.S."/>
            <person name="Yoon M.H."/>
            <person name="Kim S.C."/>
            <person name="Im W.T."/>
        </authorList>
    </citation>
    <scope>NUCLEOTIDE SEQUENCE [LARGE SCALE GENOMIC DNA]</scope>
    <source>
        <strain evidence="1 2">FW-6</strain>
    </source>
</reference>
<accession>A0A5B8S588</accession>
<dbReference type="AlphaFoldDB" id="A0A5B8S588"/>
<dbReference type="EMBL" id="CP042345">
    <property type="protein sequence ID" value="QEA16570.1"/>
    <property type="molecule type" value="Genomic_DNA"/>
</dbReference>
<organism evidence="1 2">
    <name type="scientific">Novosphingobium ginsenosidimutans</name>
    <dbReference type="NCBI Taxonomy" id="1176536"/>
    <lineage>
        <taxon>Bacteria</taxon>
        <taxon>Pseudomonadati</taxon>
        <taxon>Pseudomonadota</taxon>
        <taxon>Alphaproteobacteria</taxon>
        <taxon>Sphingomonadales</taxon>
        <taxon>Sphingomonadaceae</taxon>
        <taxon>Novosphingobium</taxon>
    </lineage>
</organism>
<dbReference type="OrthoDB" id="467106at2"/>
<dbReference type="KEGG" id="ngf:FRF71_10740"/>
<evidence type="ECO:0000313" key="1">
    <source>
        <dbReference type="EMBL" id="QEA16570.1"/>
    </source>
</evidence>
<proteinExistence type="predicted"/>
<dbReference type="RefSeq" id="WP_147090649.1">
    <property type="nucleotide sequence ID" value="NZ_BAABJD010000005.1"/>
</dbReference>
<sequence length="118" mass="13315">MTEGIDWIARAGAKPKGRRPAFFEDPAIDRLLSLTMAVVGEVAVLRERLDTVERLLEAKGTISRADIEAYQPDQLAGEERGELTRAYIARVMRGFQQEVEALENPDPPIMDWVEKFSK</sequence>
<gene>
    <name evidence="1" type="ORF">FRF71_10740</name>
</gene>
<dbReference type="Proteomes" id="UP000321172">
    <property type="component" value="Chromosome"/>
</dbReference>
<keyword evidence="2" id="KW-1185">Reference proteome</keyword>
<name>A0A5B8S588_9SPHN</name>
<protein>
    <submittedName>
        <fullName evidence="1">Uncharacterized protein</fullName>
    </submittedName>
</protein>